<dbReference type="RefSeq" id="WP_072062684.1">
    <property type="nucleotide sequence ID" value="NZ_CVRY01000001.1"/>
</dbReference>
<sequence length="153" mass="17836">MNWKFYIATMAIVIIAGGYMVVNEQSKKLNRLNDANKELASRLKELVNINHDYQNRVTLLNQLDIKHTQELVNAKKEIDGLRILAERNPKRVYIRAECSSRITTNSTSSMDDATPARLTDTAIRNYWLLRERIAESERMIKGLQEYIRYECSQ</sequence>
<keyword evidence="2" id="KW-0812">Transmembrane</keyword>
<dbReference type="GO" id="GO:0044659">
    <property type="term" value="P:viral release from host cell by cytolysis"/>
    <property type="evidence" value="ECO:0007669"/>
    <property type="project" value="InterPro"/>
</dbReference>
<evidence type="ECO:0000256" key="1">
    <source>
        <dbReference type="SAM" id="Coils"/>
    </source>
</evidence>
<accession>A0A0G4PZL4</accession>
<feature type="coiled-coil region" evidence="1">
    <location>
        <begin position="22"/>
        <end position="56"/>
    </location>
</feature>
<evidence type="ECO:0000313" key="3">
    <source>
        <dbReference type="EMBL" id="CRL59092.1"/>
    </source>
</evidence>
<dbReference type="InterPro" id="IPR004929">
    <property type="entry name" value="I-spanin"/>
</dbReference>
<name>A0A0G4PZL4_9GAMM</name>
<proteinExistence type="predicted"/>
<dbReference type="AlphaFoldDB" id="A0A0G4PZL4"/>
<dbReference type="EMBL" id="CVRY01000001">
    <property type="protein sequence ID" value="CRL59092.1"/>
    <property type="molecule type" value="Genomic_DNA"/>
</dbReference>
<evidence type="ECO:0000313" key="4">
    <source>
        <dbReference type="Proteomes" id="UP000183920"/>
    </source>
</evidence>
<protein>
    <submittedName>
        <fullName evidence="3">Bacteriophage lysis protein</fullName>
    </submittedName>
</protein>
<dbReference type="Proteomes" id="UP000183920">
    <property type="component" value="Unassembled WGS sequence"/>
</dbReference>
<keyword evidence="2" id="KW-1133">Transmembrane helix</keyword>
<keyword evidence="2" id="KW-0472">Membrane</keyword>
<organism evidence="3 4">
    <name type="scientific">Proteus penneri</name>
    <dbReference type="NCBI Taxonomy" id="102862"/>
    <lineage>
        <taxon>Bacteria</taxon>
        <taxon>Pseudomonadati</taxon>
        <taxon>Pseudomonadota</taxon>
        <taxon>Gammaproteobacteria</taxon>
        <taxon>Enterobacterales</taxon>
        <taxon>Morganellaceae</taxon>
        <taxon>Proteus</taxon>
    </lineage>
</organism>
<feature type="transmembrane region" description="Helical" evidence="2">
    <location>
        <begin position="6"/>
        <end position="22"/>
    </location>
</feature>
<gene>
    <name evidence="3" type="ORF">BN1804_00262</name>
</gene>
<evidence type="ECO:0000256" key="2">
    <source>
        <dbReference type="SAM" id="Phobius"/>
    </source>
</evidence>
<keyword evidence="1" id="KW-0175">Coiled coil</keyword>
<reference evidence="4" key="1">
    <citation type="submission" date="2015-06" db="EMBL/GenBank/DDBJ databases">
        <authorList>
            <person name="Urmite Genomes"/>
        </authorList>
    </citation>
    <scope>NUCLEOTIDE SEQUENCE [LARGE SCALE GENOMIC DNA]</scope>
    <source>
        <strain evidence="4">CSUR P1867</strain>
    </source>
</reference>
<dbReference type="Pfam" id="PF03245">
    <property type="entry name" value="Phage_lysis"/>
    <property type="match status" value="1"/>
</dbReference>